<feature type="transmembrane region" description="Helical" evidence="8">
    <location>
        <begin position="377"/>
        <end position="401"/>
    </location>
</feature>
<evidence type="ECO:0000259" key="9">
    <source>
        <dbReference type="PROSITE" id="PS50156"/>
    </source>
</evidence>
<gene>
    <name evidence="10" type="ORF">EXE57_14440</name>
</gene>
<dbReference type="KEGG" id="noy:EXE57_14440"/>
<feature type="transmembrane region" description="Helical" evidence="8">
    <location>
        <begin position="565"/>
        <end position="586"/>
    </location>
</feature>
<feature type="transmembrane region" description="Helical" evidence="8">
    <location>
        <begin position="649"/>
        <end position="668"/>
    </location>
</feature>
<evidence type="ECO:0000256" key="6">
    <source>
        <dbReference type="ARBA" id="ARBA00023136"/>
    </source>
</evidence>
<dbReference type="OrthoDB" id="7051771at2"/>
<evidence type="ECO:0000256" key="7">
    <source>
        <dbReference type="SAM" id="MobiDB-lite"/>
    </source>
</evidence>
<dbReference type="PANTHER" id="PTHR33406">
    <property type="entry name" value="MEMBRANE PROTEIN MJ1562-RELATED"/>
    <property type="match status" value="1"/>
</dbReference>
<dbReference type="PROSITE" id="PS50156">
    <property type="entry name" value="SSD"/>
    <property type="match status" value="1"/>
</dbReference>
<feature type="transmembrane region" description="Helical" evidence="8">
    <location>
        <begin position="674"/>
        <end position="695"/>
    </location>
</feature>
<reference evidence="10 11" key="1">
    <citation type="submission" date="2019-03" db="EMBL/GenBank/DDBJ databases">
        <title>Three New Species of Nocardioides, Nocardioides euryhalodurans sp. nov., Nocardioides seonyuensis sp. nov. and Nocardioides eburneoflavus sp. nov., Iolated from Soil.</title>
        <authorList>
            <person name="Roh S.G."/>
            <person name="Lee C."/>
            <person name="Kim M.-K."/>
            <person name="Kim S.B."/>
        </authorList>
    </citation>
    <scope>NUCLEOTIDE SEQUENCE [LARGE SCALE GENOMIC DNA]</scope>
    <source>
        <strain evidence="10 11">MMS17-SY117</strain>
    </source>
</reference>
<evidence type="ECO:0000313" key="11">
    <source>
        <dbReference type="Proteomes" id="UP000294894"/>
    </source>
</evidence>
<comment type="subcellular location">
    <subcellularLocation>
        <location evidence="1">Cell membrane</location>
        <topology evidence="1">Multi-pass membrane protein</topology>
    </subcellularLocation>
</comment>
<keyword evidence="5 8" id="KW-1133">Transmembrane helix</keyword>
<feature type="region of interest" description="Disordered" evidence="7">
    <location>
        <begin position="731"/>
        <end position="752"/>
    </location>
</feature>
<dbReference type="Pfam" id="PF03176">
    <property type="entry name" value="MMPL"/>
    <property type="match status" value="2"/>
</dbReference>
<evidence type="ECO:0000313" key="10">
    <source>
        <dbReference type="EMBL" id="QBR93326.1"/>
    </source>
</evidence>
<feature type="transmembrane region" description="Helical" evidence="8">
    <location>
        <begin position="193"/>
        <end position="226"/>
    </location>
</feature>
<keyword evidence="4 8" id="KW-0812">Transmembrane</keyword>
<feature type="transmembrane region" description="Helical" evidence="8">
    <location>
        <begin position="598"/>
        <end position="622"/>
    </location>
</feature>
<evidence type="ECO:0000256" key="8">
    <source>
        <dbReference type="SAM" id="Phobius"/>
    </source>
</evidence>
<dbReference type="Gene3D" id="1.20.1640.10">
    <property type="entry name" value="Multidrug efflux transporter AcrB transmembrane domain"/>
    <property type="match status" value="2"/>
</dbReference>
<dbReference type="InterPro" id="IPR050545">
    <property type="entry name" value="Mycobact_MmpL"/>
</dbReference>
<evidence type="ECO:0000256" key="5">
    <source>
        <dbReference type="ARBA" id="ARBA00022989"/>
    </source>
</evidence>
<feature type="transmembrane region" description="Helical" evidence="8">
    <location>
        <begin position="315"/>
        <end position="338"/>
    </location>
</feature>
<protein>
    <submittedName>
        <fullName evidence="10">MMPL family transporter</fullName>
    </submittedName>
</protein>
<feature type="transmembrane region" description="Helical" evidence="8">
    <location>
        <begin position="534"/>
        <end position="553"/>
    </location>
</feature>
<accession>A0A4P7GMG1</accession>
<organism evidence="10 11">
    <name type="scientific">Nocardioides euryhalodurans</name>
    <dbReference type="NCBI Taxonomy" id="2518370"/>
    <lineage>
        <taxon>Bacteria</taxon>
        <taxon>Bacillati</taxon>
        <taxon>Actinomycetota</taxon>
        <taxon>Actinomycetes</taxon>
        <taxon>Propionibacteriales</taxon>
        <taxon>Nocardioidaceae</taxon>
        <taxon>Nocardioides</taxon>
    </lineage>
</organism>
<proteinExistence type="inferred from homology"/>
<feature type="transmembrane region" description="Helical" evidence="8">
    <location>
        <begin position="30"/>
        <end position="49"/>
    </location>
</feature>
<feature type="domain" description="SSD" evidence="9">
    <location>
        <begin position="193"/>
        <end position="340"/>
    </location>
</feature>
<dbReference type="InterPro" id="IPR000731">
    <property type="entry name" value="SSD"/>
</dbReference>
<evidence type="ECO:0000256" key="4">
    <source>
        <dbReference type="ARBA" id="ARBA00022692"/>
    </source>
</evidence>
<keyword evidence="6 8" id="KW-0472">Membrane</keyword>
<dbReference type="GO" id="GO:0005886">
    <property type="term" value="C:plasma membrane"/>
    <property type="evidence" value="ECO:0007669"/>
    <property type="project" value="UniProtKB-SubCell"/>
</dbReference>
<dbReference type="SUPFAM" id="SSF82866">
    <property type="entry name" value="Multidrug efflux transporter AcrB transmembrane domain"/>
    <property type="match status" value="2"/>
</dbReference>
<comment type="similarity">
    <text evidence="2">Belongs to the resistance-nodulation-cell division (RND) (TC 2.A.6) family. MmpL subfamily.</text>
</comment>
<evidence type="ECO:0000256" key="1">
    <source>
        <dbReference type="ARBA" id="ARBA00004651"/>
    </source>
</evidence>
<feature type="transmembrane region" description="Helical" evidence="8">
    <location>
        <begin position="286"/>
        <end position="309"/>
    </location>
</feature>
<dbReference type="AlphaFoldDB" id="A0A4P7GMG1"/>
<dbReference type="PANTHER" id="PTHR33406:SF11">
    <property type="entry name" value="MEMBRANE PROTEIN SCO6666-RELATED"/>
    <property type="match status" value="1"/>
</dbReference>
<keyword evidence="11" id="KW-1185">Reference proteome</keyword>
<keyword evidence="3" id="KW-1003">Cell membrane</keyword>
<evidence type="ECO:0000256" key="3">
    <source>
        <dbReference type="ARBA" id="ARBA00022475"/>
    </source>
</evidence>
<evidence type="ECO:0000256" key="2">
    <source>
        <dbReference type="ARBA" id="ARBA00010157"/>
    </source>
</evidence>
<name>A0A4P7GMG1_9ACTN</name>
<dbReference type="InterPro" id="IPR004869">
    <property type="entry name" value="MMPL_dom"/>
</dbReference>
<feature type="transmembrane region" description="Helical" evidence="8">
    <location>
        <begin position="246"/>
        <end position="265"/>
    </location>
</feature>
<dbReference type="EMBL" id="CP038267">
    <property type="protein sequence ID" value="QBR93326.1"/>
    <property type="molecule type" value="Genomic_DNA"/>
</dbReference>
<dbReference type="Proteomes" id="UP000294894">
    <property type="component" value="Chromosome"/>
</dbReference>
<sequence length="752" mass="78318">MPGRPHRTADTEENDMLVRLADWCYRRRRLVVLAWIAALVGGFALANTFGGELKQDYLQPGSESRAAADTLENNFPQRAGDTIQVVVHSEDGFASPQAQARAEAIFTDVADSDHVVGVASPFVDGGAQQISQDGTTAYAEVALDQRDSDFTPDQAKALVEPILEAGDDTVQVEVGGPVAALSQTAPFGTEGIGLLAAAVILLFTFGSAVAMGLPLVTAVFGLGTAIALGELLRRVVDVPDWAPPTAAMVGLGVGIDYALLIVTRFRSNLAEGHEPRRATVGAIATAGRAAVFAGLVVIVSMLGILLVGLSSLNGFAFTVSLAVLLVMTASVTLLPALLGFTGRNIERLHVPFFGKNPHAYNTSRWYRWSRFVQRRPWAAAVGGLAVLLTLAAPFLGLRLGFPDAQNDPPSFTTSRAYALLADGFGPGFSGPLVLTVQGASGGELLTATDAVGDQLAEVDGVARVSPAVVNDDGDTAVLSVVATTSPQDEATSDLVDVLRDTAVPDAVAGTGLTVDVGGMAAANLDITRGVADRLLLFFGGVLLVSFLLLMMVFRSVVVPLKAVLMNLLASAAAFGVLTVAVSGGWLGELVGIPGATPVPILLPIGIFAILFGLSMDYEVFLLSRIKEEYDRTGDNALAVADGLAKSARVITAGAAVMVTVFLSFALGVDVYGKMFGIGLAAAVLIDATIVRMVLVPATMELLGDRNWWLPGWLDRLLPTIDVDGHDATDSDLGLPDTPVSEPPAPVATGSST</sequence>